<reference evidence="2" key="3">
    <citation type="submission" date="2012-09" db="EMBL/GenBank/DDBJ databases">
        <authorList>
            <consortium name="VectorBase"/>
        </authorList>
    </citation>
    <scope>NUCLEOTIDE SEQUENCE</scope>
    <source>
        <strain evidence="2">Liverpool</strain>
    </source>
</reference>
<feature type="region of interest" description="Disordered" evidence="1">
    <location>
        <begin position="112"/>
        <end position="167"/>
    </location>
</feature>
<organism evidence="2 3">
    <name type="scientific">Aedes aegypti</name>
    <name type="common">Yellowfever mosquito</name>
    <name type="synonym">Culex aegypti</name>
    <dbReference type="NCBI Taxonomy" id="7159"/>
    <lineage>
        <taxon>Eukaryota</taxon>
        <taxon>Metazoa</taxon>
        <taxon>Ecdysozoa</taxon>
        <taxon>Arthropoda</taxon>
        <taxon>Hexapoda</taxon>
        <taxon>Insecta</taxon>
        <taxon>Pterygota</taxon>
        <taxon>Neoptera</taxon>
        <taxon>Endopterygota</taxon>
        <taxon>Diptera</taxon>
        <taxon>Nematocera</taxon>
        <taxon>Culicoidea</taxon>
        <taxon>Culicidae</taxon>
        <taxon>Culicinae</taxon>
        <taxon>Aedini</taxon>
        <taxon>Aedes</taxon>
        <taxon>Stegomyia</taxon>
    </lineage>
</organism>
<feature type="region of interest" description="Disordered" evidence="1">
    <location>
        <begin position="1"/>
        <end position="25"/>
    </location>
</feature>
<reference evidence="2" key="2">
    <citation type="journal article" date="2007" name="Science">
        <title>Genome sequence of Aedes aegypti, a major arbovirus vector.</title>
        <authorList>
            <person name="Nene V."/>
            <person name="Wortman J.R."/>
            <person name="Lawson D."/>
            <person name="Haas B."/>
            <person name="Kodira C."/>
            <person name="Tu Z.J."/>
            <person name="Loftus B."/>
            <person name="Xi Z."/>
            <person name="Megy K."/>
            <person name="Grabherr M."/>
            <person name="Ren Q."/>
            <person name="Zdobnov E.M."/>
            <person name="Lobo N.F."/>
            <person name="Campbell K.S."/>
            <person name="Brown S.E."/>
            <person name="Bonaldo M.F."/>
            <person name="Zhu J."/>
            <person name="Sinkins S.P."/>
            <person name="Hogenkamp D.G."/>
            <person name="Amedeo P."/>
            <person name="Arensburger P."/>
            <person name="Atkinson P.W."/>
            <person name="Bidwell S."/>
            <person name="Biedler J."/>
            <person name="Birney E."/>
            <person name="Bruggner R.V."/>
            <person name="Costas J."/>
            <person name="Coy M.R."/>
            <person name="Crabtree J."/>
            <person name="Crawford M."/>
            <person name="Debruyn B."/>
            <person name="Decaprio D."/>
            <person name="Eiglmeier K."/>
            <person name="Eisenstadt E."/>
            <person name="El-Dorry H."/>
            <person name="Gelbart W.M."/>
            <person name="Gomes S.L."/>
            <person name="Hammond M."/>
            <person name="Hannick L.I."/>
            <person name="Hogan J.R."/>
            <person name="Holmes M.H."/>
            <person name="Jaffe D."/>
            <person name="Johnston J.S."/>
            <person name="Kennedy R.C."/>
            <person name="Koo H."/>
            <person name="Kravitz S."/>
            <person name="Kriventseva E.V."/>
            <person name="Kulp D."/>
            <person name="Labutti K."/>
            <person name="Lee E."/>
            <person name="Li S."/>
            <person name="Lovin D.D."/>
            <person name="Mao C."/>
            <person name="Mauceli E."/>
            <person name="Menck C.F."/>
            <person name="Miller J.R."/>
            <person name="Montgomery P."/>
            <person name="Mori A."/>
            <person name="Nascimento A.L."/>
            <person name="Naveira H.F."/>
            <person name="Nusbaum C."/>
            <person name="O'leary S."/>
            <person name="Orvis J."/>
            <person name="Pertea M."/>
            <person name="Quesneville H."/>
            <person name="Reidenbach K.R."/>
            <person name="Rogers Y.H."/>
            <person name="Roth C.W."/>
            <person name="Schneider J.R."/>
            <person name="Schatz M."/>
            <person name="Shumway M."/>
            <person name="Stanke M."/>
            <person name="Stinson E.O."/>
            <person name="Tubio J.M."/>
            <person name="Vanzee J.P."/>
            <person name="Verjovski-Almeida S."/>
            <person name="Werner D."/>
            <person name="White O."/>
            <person name="Wyder S."/>
            <person name="Zeng Q."/>
            <person name="Zhao Q."/>
            <person name="Zhao Y."/>
            <person name="Hill C.A."/>
            <person name="Raikhel A.S."/>
            <person name="Soares M.B."/>
            <person name="Knudson D.L."/>
            <person name="Lee N.H."/>
            <person name="Galagan J."/>
            <person name="Salzberg S.L."/>
            <person name="Paulsen I.T."/>
            <person name="Dimopoulos G."/>
            <person name="Collins F.H."/>
            <person name="Birren B."/>
            <person name="Fraser-Liggett C.M."/>
            <person name="Severson D.W."/>
        </authorList>
    </citation>
    <scope>NUCLEOTIDE SEQUENCE [LARGE SCALE GENOMIC DNA]</scope>
    <source>
        <strain evidence="2">Liverpool</strain>
    </source>
</reference>
<protein>
    <submittedName>
        <fullName evidence="2">AAEL014128-PA</fullName>
    </submittedName>
</protein>
<reference evidence="2" key="1">
    <citation type="submission" date="2005-10" db="EMBL/GenBank/DDBJ databases">
        <authorList>
            <person name="Loftus B.J."/>
            <person name="Nene V.M."/>
            <person name="Hannick L.I."/>
            <person name="Bidwell S."/>
            <person name="Haas B."/>
            <person name="Amedeo P."/>
            <person name="Orvis J."/>
            <person name="Wortman J.R."/>
            <person name="White O.R."/>
            <person name="Salzberg S."/>
            <person name="Shumway M."/>
            <person name="Koo H."/>
            <person name="Zhao Y."/>
            <person name="Holmes M."/>
            <person name="Miller J."/>
            <person name="Schatz M."/>
            <person name="Pop M."/>
            <person name="Pai G."/>
            <person name="Utterback T."/>
            <person name="Rogers Y.-H."/>
            <person name="Kravitz S."/>
            <person name="Fraser C.M."/>
        </authorList>
    </citation>
    <scope>NUCLEOTIDE SEQUENCE</scope>
    <source>
        <strain evidence="2">Liverpool</strain>
    </source>
</reference>
<dbReference type="VEuPathDB" id="VectorBase:AAEL005212"/>
<sequence length="277" mass="28888">MQKSRPISKHVKACTSSSQPSLKHVSCDKPPAQFAFHIKSVRSLQAGNIQSKTVGQTTAIMNGLKYAFLVLAIASVAWAVPASQNNRQDSTAAPKPPKDDAPEVPAVVKEASQPPANVTVGKAPEAPKNQSSEAPAPAAAKDAKDQKAQPQVDLSVASAESASEVKSGKAIELESAQAEDLVGSPFSVEFDGMQGDQPASIESGEFVPSSAAGAVRVVDAKEQSALPVVVVEDKPAAADAKPDSGRDAWGSMIDGIIGQLQDLKRKTRALEDLAHRK</sequence>
<feature type="compositionally biased region" description="Low complexity" evidence="1">
    <location>
        <begin position="148"/>
        <end position="165"/>
    </location>
</feature>
<gene>
    <name evidence="2" type="ORF">AaeL_AAEL014128</name>
</gene>
<name>Q16H79_AEDAE</name>
<feature type="region of interest" description="Disordered" evidence="1">
    <location>
        <begin position="186"/>
        <end position="205"/>
    </location>
</feature>
<proteinExistence type="predicted"/>
<dbReference type="Proteomes" id="UP000682892">
    <property type="component" value="Unassembled WGS sequence"/>
</dbReference>
<dbReference type="OMA" id="AFHIKSV"/>
<dbReference type="EMBL" id="CH478196">
    <property type="protein sequence ID" value="EAT33600.1"/>
    <property type="molecule type" value="Genomic_DNA"/>
</dbReference>
<dbReference type="HOGENOM" id="CLU_087708_0_0_1"/>
<accession>Q16H79</accession>
<dbReference type="PaxDb" id="7159-AAEL014128-PA"/>
<evidence type="ECO:0000256" key="1">
    <source>
        <dbReference type="SAM" id="MobiDB-lite"/>
    </source>
</evidence>
<feature type="region of interest" description="Disordered" evidence="1">
    <location>
        <begin position="84"/>
        <end position="103"/>
    </location>
</feature>
<feature type="compositionally biased region" description="Basic residues" evidence="1">
    <location>
        <begin position="1"/>
        <end position="12"/>
    </location>
</feature>
<evidence type="ECO:0000313" key="2">
    <source>
        <dbReference type="EMBL" id="EAT33600.1"/>
    </source>
</evidence>
<dbReference type="AlphaFoldDB" id="Q16H79"/>
<evidence type="ECO:0000313" key="3">
    <source>
        <dbReference type="Proteomes" id="UP000682892"/>
    </source>
</evidence>